<accession>A0A1D6HQH0</accession>
<organism evidence="1">
    <name type="scientific">Zea mays</name>
    <name type="common">Maize</name>
    <dbReference type="NCBI Taxonomy" id="4577"/>
    <lineage>
        <taxon>Eukaryota</taxon>
        <taxon>Viridiplantae</taxon>
        <taxon>Streptophyta</taxon>
        <taxon>Embryophyta</taxon>
        <taxon>Tracheophyta</taxon>
        <taxon>Spermatophyta</taxon>
        <taxon>Magnoliopsida</taxon>
        <taxon>Liliopsida</taxon>
        <taxon>Poales</taxon>
        <taxon>Poaceae</taxon>
        <taxon>PACMAD clade</taxon>
        <taxon>Panicoideae</taxon>
        <taxon>Andropogonodae</taxon>
        <taxon>Andropogoneae</taxon>
        <taxon>Tripsacinae</taxon>
        <taxon>Zea</taxon>
    </lineage>
</organism>
<dbReference type="InParanoid" id="A0A1D6HQH0"/>
<evidence type="ECO:0000313" key="1">
    <source>
        <dbReference type="EMBL" id="ONM50816.1"/>
    </source>
</evidence>
<sequence>MIIPLLFGQIVGDGKLDVGKRIFMALGKNYLSLKMRSIYLPNKPFLELVLIMKWNTRILSRVA</sequence>
<proteinExistence type="predicted"/>
<protein>
    <submittedName>
        <fullName evidence="1">Uncharacterized protein</fullName>
    </submittedName>
</protein>
<dbReference type="AlphaFoldDB" id="A0A1D6HQH0"/>
<dbReference type="EMBL" id="CM007650">
    <property type="protein sequence ID" value="ONM50816.1"/>
    <property type="molecule type" value="Genomic_DNA"/>
</dbReference>
<reference evidence="1" key="1">
    <citation type="submission" date="2015-12" db="EMBL/GenBank/DDBJ databases">
        <title>Update maize B73 reference genome by single molecule sequencing technologies.</title>
        <authorList>
            <consortium name="Maize Genome Sequencing Project"/>
            <person name="Ware D."/>
        </authorList>
    </citation>
    <scope>NUCLEOTIDE SEQUENCE [LARGE SCALE GENOMIC DNA]</scope>
    <source>
        <tissue evidence="1">Seedling</tissue>
    </source>
</reference>
<gene>
    <name evidence="1" type="ORF">ZEAMMB73_Zm00001d018591</name>
</gene>
<name>A0A1D6HQH0_MAIZE</name>